<proteinExistence type="predicted"/>
<dbReference type="AlphaFoldDB" id="A0A0P0YXB8"/>
<protein>
    <submittedName>
        <fullName evidence="1">Probable DNA repair protein Nham_0450</fullName>
    </submittedName>
</protein>
<dbReference type="EMBL" id="LC066371">
    <property type="protein sequence ID" value="BAT26070.1"/>
    <property type="molecule type" value="Genomic_DNA"/>
</dbReference>
<sequence length="145" mass="15380">MAEKRIGDRTFQVEAPLATQAIIMQARLMKAVGPALDRLPDFFAGARAADGSPEKNRAESVAIQALSDVLAGLKPEEIAGLMRDLTEMARVKRASGHFEPVDFDGDFSGRLGDLMPVVAFVVREVFGDFFSGAAASGRAAVRGAA</sequence>
<reference evidence="1" key="1">
    <citation type="journal article" date="2015" name="Proc. Natl. Acad. Sci. U.S.A.">
        <title>Bacterial clade with the ribosomal RNA operon on a small plasmid rather than the chromosome.</title>
        <authorList>
            <person name="Anda M."/>
            <person name="Ohtsubo Y."/>
            <person name="Okubo T."/>
            <person name="Sugawara M."/>
            <person name="Nagata Y."/>
            <person name="Tsuda M."/>
            <person name="Minamisawa K."/>
            <person name="Mitsui H."/>
        </authorList>
    </citation>
    <scope>NUCLEOTIDE SEQUENCE</scope>
    <source>
        <strain evidence="1">DSM 21988</strain>
    </source>
</reference>
<organism evidence="1">
    <name type="scientific">Aureimonas altamirensis</name>
    <dbReference type="NCBI Taxonomy" id="370622"/>
    <lineage>
        <taxon>Bacteria</taxon>
        <taxon>Pseudomonadati</taxon>
        <taxon>Pseudomonadota</taxon>
        <taxon>Alphaproteobacteria</taxon>
        <taxon>Hyphomicrobiales</taxon>
        <taxon>Aurantimonadaceae</taxon>
        <taxon>Aureimonas</taxon>
    </lineage>
</organism>
<evidence type="ECO:0000313" key="1">
    <source>
        <dbReference type="EMBL" id="BAT26070.1"/>
    </source>
</evidence>
<dbReference type="RefSeq" id="WP_060602829.1">
    <property type="nucleotide sequence ID" value="NZ_BBWQ01000009.1"/>
</dbReference>
<name>A0A0P0YXB8_9HYPH</name>
<accession>A0A0P0YXB8</accession>
<dbReference type="InterPro" id="IPR049156">
    <property type="entry name" value="Phage_chap_TAC_15-like"/>
</dbReference>
<dbReference type="Pfam" id="PF21822">
    <property type="entry name" value="Phage_TAC_15"/>
    <property type="match status" value="1"/>
</dbReference>